<dbReference type="Proteomes" id="UP000823631">
    <property type="component" value="Unassembled WGS sequence"/>
</dbReference>
<feature type="transmembrane region" description="Helical" evidence="19">
    <location>
        <begin position="6"/>
        <end position="38"/>
    </location>
</feature>
<comment type="catalytic activity">
    <reaction evidence="1 18">
        <text>a 1,2-diacyl-sn-glycero-3-phosphate + CTP + H(+) = a CDP-1,2-diacyl-sn-glycerol + diphosphate</text>
        <dbReference type="Rhea" id="RHEA:16229"/>
        <dbReference type="ChEBI" id="CHEBI:15378"/>
        <dbReference type="ChEBI" id="CHEBI:33019"/>
        <dbReference type="ChEBI" id="CHEBI:37563"/>
        <dbReference type="ChEBI" id="CHEBI:58332"/>
        <dbReference type="ChEBI" id="CHEBI:58608"/>
        <dbReference type="EC" id="2.7.7.41"/>
    </reaction>
</comment>
<keyword evidence="9" id="KW-0444">Lipid biosynthesis</keyword>
<evidence type="ECO:0000256" key="11">
    <source>
        <dbReference type="ARBA" id="ARBA00022692"/>
    </source>
</evidence>
<dbReference type="EMBL" id="JADINH010000188">
    <property type="protein sequence ID" value="MBO8416604.1"/>
    <property type="molecule type" value="Genomic_DNA"/>
</dbReference>
<evidence type="ECO:0000256" key="10">
    <source>
        <dbReference type="ARBA" id="ARBA00022679"/>
    </source>
</evidence>
<dbReference type="GO" id="GO:0004605">
    <property type="term" value="F:phosphatidate cytidylyltransferase activity"/>
    <property type="evidence" value="ECO:0007669"/>
    <property type="project" value="UniProtKB-EC"/>
</dbReference>
<reference evidence="20" key="2">
    <citation type="journal article" date="2021" name="PeerJ">
        <title>Extensive microbial diversity within the chicken gut microbiome revealed by metagenomics and culture.</title>
        <authorList>
            <person name="Gilroy R."/>
            <person name="Ravi A."/>
            <person name="Getino M."/>
            <person name="Pursley I."/>
            <person name="Horton D.L."/>
            <person name="Alikhan N.F."/>
            <person name="Baker D."/>
            <person name="Gharbi K."/>
            <person name="Hall N."/>
            <person name="Watson M."/>
            <person name="Adriaenssens E.M."/>
            <person name="Foster-Nyarko E."/>
            <person name="Jarju S."/>
            <person name="Secka A."/>
            <person name="Antonio M."/>
            <person name="Oren A."/>
            <person name="Chaudhuri R.R."/>
            <person name="La Ragione R."/>
            <person name="Hildebrand F."/>
            <person name="Pallen M.J."/>
        </authorList>
    </citation>
    <scope>NUCLEOTIDE SEQUENCE</scope>
    <source>
        <strain evidence="20">17213</strain>
    </source>
</reference>
<evidence type="ECO:0000256" key="5">
    <source>
        <dbReference type="ARBA" id="ARBA00010185"/>
    </source>
</evidence>
<feature type="transmembrane region" description="Helical" evidence="19">
    <location>
        <begin position="147"/>
        <end position="168"/>
    </location>
</feature>
<keyword evidence="13 19" id="KW-1133">Transmembrane helix</keyword>
<evidence type="ECO:0000313" key="20">
    <source>
        <dbReference type="EMBL" id="MBO8416604.1"/>
    </source>
</evidence>
<comment type="similarity">
    <text evidence="5 18">Belongs to the CDS family.</text>
</comment>
<dbReference type="PROSITE" id="PS01315">
    <property type="entry name" value="CDS"/>
    <property type="match status" value="1"/>
</dbReference>
<dbReference type="PANTHER" id="PTHR46382">
    <property type="entry name" value="PHOSPHATIDATE CYTIDYLYLTRANSFERASE"/>
    <property type="match status" value="1"/>
</dbReference>
<sequence length="285" mass="30547">MGTRIATAAVLIAVVLLWLFVADYPIFTIGALAAYALAANEMAPLLGFKTKFPFLIAAAVAASLGFFFAPPGLFVLDVIPLWVNIMMVIALAFWVVMLPVVRAFPNVQAFWVKPGLNFAFGLVLLLPFLFGLLILRAHHFADDYNSGALLLLSVMVLVWAADSGAYFTGRAMGKTKLIPNVSPNKTREGLYGGLVLALLALSLLDYFGLYGDFGEDKLALTCAGIGAILFSVLGDLVESMLKRHAGIKDSGRIFPGHGGMLDRIDSQLAALPVFLGLHYLLGLVA</sequence>
<evidence type="ECO:0000256" key="18">
    <source>
        <dbReference type="RuleBase" id="RU003938"/>
    </source>
</evidence>
<name>A0A9D9GU38_9GAMM</name>
<evidence type="ECO:0000256" key="7">
    <source>
        <dbReference type="ARBA" id="ARBA00019373"/>
    </source>
</evidence>
<evidence type="ECO:0000256" key="12">
    <source>
        <dbReference type="ARBA" id="ARBA00022695"/>
    </source>
</evidence>
<comment type="pathway">
    <text evidence="4">Lipid metabolism.</text>
</comment>
<feature type="transmembrane region" description="Helical" evidence="19">
    <location>
        <begin position="116"/>
        <end position="135"/>
    </location>
</feature>
<evidence type="ECO:0000256" key="17">
    <source>
        <dbReference type="ARBA" id="ARBA00023264"/>
    </source>
</evidence>
<dbReference type="PANTHER" id="PTHR46382:SF1">
    <property type="entry name" value="PHOSPHATIDATE CYTIDYLYLTRANSFERASE"/>
    <property type="match status" value="1"/>
</dbReference>
<comment type="pathway">
    <text evidence="3 18">Phospholipid metabolism; CDP-diacylglycerol biosynthesis; CDP-diacylglycerol from sn-glycerol 3-phosphate: step 3/3.</text>
</comment>
<feature type="transmembrane region" description="Helical" evidence="19">
    <location>
        <begin position="50"/>
        <end position="69"/>
    </location>
</feature>
<protein>
    <recommendedName>
        <fullName evidence="7 18">Phosphatidate cytidylyltransferase</fullName>
        <ecNumber evidence="6 18">2.7.7.41</ecNumber>
    </recommendedName>
</protein>
<evidence type="ECO:0000256" key="13">
    <source>
        <dbReference type="ARBA" id="ARBA00022989"/>
    </source>
</evidence>
<evidence type="ECO:0000256" key="14">
    <source>
        <dbReference type="ARBA" id="ARBA00023098"/>
    </source>
</evidence>
<dbReference type="GO" id="GO:0005886">
    <property type="term" value="C:plasma membrane"/>
    <property type="evidence" value="ECO:0007669"/>
    <property type="project" value="UniProtKB-SubCell"/>
</dbReference>
<evidence type="ECO:0000256" key="2">
    <source>
        <dbReference type="ARBA" id="ARBA00004651"/>
    </source>
</evidence>
<evidence type="ECO:0000256" key="3">
    <source>
        <dbReference type="ARBA" id="ARBA00005119"/>
    </source>
</evidence>
<evidence type="ECO:0000256" key="1">
    <source>
        <dbReference type="ARBA" id="ARBA00001698"/>
    </source>
</evidence>
<keyword evidence="11 18" id="KW-0812">Transmembrane</keyword>
<comment type="caution">
    <text evidence="20">The sequence shown here is derived from an EMBL/GenBank/DDBJ whole genome shotgun (WGS) entry which is preliminary data.</text>
</comment>
<feature type="transmembrane region" description="Helical" evidence="19">
    <location>
        <begin position="217"/>
        <end position="237"/>
    </location>
</feature>
<dbReference type="EC" id="2.7.7.41" evidence="6 18"/>
<reference evidence="20" key="1">
    <citation type="submission" date="2020-10" db="EMBL/GenBank/DDBJ databases">
        <authorList>
            <person name="Gilroy R."/>
        </authorList>
    </citation>
    <scope>NUCLEOTIDE SEQUENCE</scope>
    <source>
        <strain evidence="20">17213</strain>
    </source>
</reference>
<evidence type="ECO:0000256" key="16">
    <source>
        <dbReference type="ARBA" id="ARBA00023209"/>
    </source>
</evidence>
<evidence type="ECO:0000313" key="21">
    <source>
        <dbReference type="Proteomes" id="UP000823631"/>
    </source>
</evidence>
<comment type="subcellular location">
    <subcellularLocation>
        <location evidence="2">Cell membrane</location>
        <topology evidence="2">Multi-pass membrane protein</topology>
    </subcellularLocation>
</comment>
<keyword evidence="12 18" id="KW-0548">Nucleotidyltransferase</keyword>
<dbReference type="GO" id="GO:0016024">
    <property type="term" value="P:CDP-diacylglycerol biosynthetic process"/>
    <property type="evidence" value="ECO:0007669"/>
    <property type="project" value="TreeGrafter"/>
</dbReference>
<evidence type="ECO:0000256" key="19">
    <source>
        <dbReference type="SAM" id="Phobius"/>
    </source>
</evidence>
<keyword evidence="15 19" id="KW-0472">Membrane</keyword>
<proteinExistence type="inferred from homology"/>
<keyword evidence="16" id="KW-0594">Phospholipid biosynthesis</keyword>
<organism evidence="20 21">
    <name type="scientific">Candidatus Avisuccinivibrio stercorigallinarum</name>
    <dbReference type="NCBI Taxonomy" id="2840704"/>
    <lineage>
        <taxon>Bacteria</taxon>
        <taxon>Pseudomonadati</taxon>
        <taxon>Pseudomonadota</taxon>
        <taxon>Gammaproteobacteria</taxon>
        <taxon>Aeromonadales</taxon>
        <taxon>Succinivibrionaceae</taxon>
        <taxon>Succinivibrionaceae incertae sedis</taxon>
        <taxon>Candidatus Avisuccinivibrio</taxon>
    </lineage>
</organism>
<evidence type="ECO:0000256" key="4">
    <source>
        <dbReference type="ARBA" id="ARBA00005189"/>
    </source>
</evidence>
<keyword evidence="8" id="KW-1003">Cell membrane</keyword>
<feature type="transmembrane region" description="Helical" evidence="19">
    <location>
        <begin position="189"/>
        <end position="211"/>
    </location>
</feature>
<keyword evidence="17" id="KW-1208">Phospholipid metabolism</keyword>
<accession>A0A9D9GU38</accession>
<dbReference type="AlphaFoldDB" id="A0A9D9GU38"/>
<dbReference type="Pfam" id="PF01148">
    <property type="entry name" value="CTP_transf_1"/>
    <property type="match status" value="1"/>
</dbReference>
<evidence type="ECO:0000256" key="9">
    <source>
        <dbReference type="ARBA" id="ARBA00022516"/>
    </source>
</evidence>
<evidence type="ECO:0000256" key="8">
    <source>
        <dbReference type="ARBA" id="ARBA00022475"/>
    </source>
</evidence>
<keyword evidence="10 18" id="KW-0808">Transferase</keyword>
<evidence type="ECO:0000256" key="6">
    <source>
        <dbReference type="ARBA" id="ARBA00012487"/>
    </source>
</evidence>
<evidence type="ECO:0000256" key="15">
    <source>
        <dbReference type="ARBA" id="ARBA00023136"/>
    </source>
</evidence>
<feature type="transmembrane region" description="Helical" evidence="19">
    <location>
        <begin position="81"/>
        <end position="104"/>
    </location>
</feature>
<keyword evidence="14" id="KW-0443">Lipid metabolism</keyword>
<dbReference type="InterPro" id="IPR000374">
    <property type="entry name" value="PC_trans"/>
</dbReference>
<gene>
    <name evidence="20" type="ORF">IAB19_09505</name>
</gene>